<evidence type="ECO:0000313" key="2">
    <source>
        <dbReference type="Proteomes" id="UP000003688"/>
    </source>
</evidence>
<keyword evidence="2" id="KW-1185">Reference proteome</keyword>
<reference evidence="1 2" key="1">
    <citation type="journal article" date="2011" name="J. Bacteriol.">
        <title>Genome sequence of 'Pedosphaera parvula' Ellin514, an aerobic Verrucomicrobial isolate from pasture soil.</title>
        <authorList>
            <person name="Kant R."/>
            <person name="van Passel M.W."/>
            <person name="Sangwan P."/>
            <person name="Palva A."/>
            <person name="Lucas S."/>
            <person name="Copeland A."/>
            <person name="Lapidus A."/>
            <person name="Glavina Del Rio T."/>
            <person name="Dalin E."/>
            <person name="Tice H."/>
            <person name="Bruce D."/>
            <person name="Goodwin L."/>
            <person name="Pitluck S."/>
            <person name="Chertkov O."/>
            <person name="Larimer F.W."/>
            <person name="Land M.L."/>
            <person name="Hauser L."/>
            <person name="Brettin T.S."/>
            <person name="Detter J.C."/>
            <person name="Han S."/>
            <person name="de Vos W.M."/>
            <person name="Janssen P.H."/>
            <person name="Smidt H."/>
        </authorList>
    </citation>
    <scope>NUCLEOTIDE SEQUENCE [LARGE SCALE GENOMIC DNA]</scope>
    <source>
        <strain evidence="1 2">Ellin514</strain>
    </source>
</reference>
<protein>
    <submittedName>
        <fullName evidence="1">Uncharacterized protein</fullName>
    </submittedName>
</protein>
<dbReference type="EMBL" id="ABOX02000016">
    <property type="protein sequence ID" value="EEF60548.1"/>
    <property type="molecule type" value="Genomic_DNA"/>
</dbReference>
<sequence>MAVKLIPSQSVKIRTAHEVMTTRTAELAFFIVQFVTAPGAPAPVLAANITGRDGTSFSGSLLLWFGCVVWFSRHGFLLSPVAENWQGQSTCN</sequence>
<proteinExistence type="predicted"/>
<name>B9XI55_PEDPL</name>
<comment type="caution">
    <text evidence="1">The sequence shown here is derived from an EMBL/GenBank/DDBJ whole genome shotgun (WGS) entry which is preliminary data.</text>
</comment>
<dbReference type="AlphaFoldDB" id="B9XI55"/>
<dbReference type="Proteomes" id="UP000003688">
    <property type="component" value="Unassembled WGS sequence"/>
</dbReference>
<accession>B9XI55</accession>
<gene>
    <name evidence="1" type="ORF">Cflav_PD3518</name>
</gene>
<organism evidence="1 2">
    <name type="scientific">Pedosphaera parvula (strain Ellin514)</name>
    <dbReference type="NCBI Taxonomy" id="320771"/>
    <lineage>
        <taxon>Bacteria</taxon>
        <taxon>Pseudomonadati</taxon>
        <taxon>Verrucomicrobiota</taxon>
        <taxon>Pedosphaerae</taxon>
        <taxon>Pedosphaerales</taxon>
        <taxon>Pedosphaeraceae</taxon>
        <taxon>Pedosphaera</taxon>
    </lineage>
</organism>
<evidence type="ECO:0000313" key="1">
    <source>
        <dbReference type="EMBL" id="EEF60548.1"/>
    </source>
</evidence>
<dbReference type="STRING" id="320771.Cflav_PD3518"/>